<evidence type="ECO:0000256" key="2">
    <source>
        <dbReference type="ARBA" id="ARBA00023015"/>
    </source>
</evidence>
<evidence type="ECO:0000256" key="6">
    <source>
        <dbReference type="SAM" id="MobiDB-lite"/>
    </source>
</evidence>
<sequence length="440" mass="49278">MAGSTPPLGLTIVPWQVDGQQARGGRRESRIPGSGRRPGACPRFGALVMPAETRRPAAPAICPASGAESMARRASMPKASDQPVDVTGEVGRSSLDTARGSTEVSVHQQEEGDSPLLNEGTIEDTVQQDQFGHYHGGTSEFAYLQYTKQKLASIPSMSIYFVDSPFPKLEESDWILPPKPIADELMHSYFDFGLTTTRFVHEPSMRQIYETFYGHLDARKELGSDVIALLYMVFALGSHYSKLENLFCGYNSSVRFFEMGMKQLDKDPSRITLATLQTRLLAIHFLIHHSRLHQAWSTFGTLVRHAQALGIHRHSIGPPTDYIAHVFRKRIFWTMYINDRQLSSLFGRPCAIHDDDIDQEECEFADDDGITVSGIIHTPKDQFCAAAALITTLASRGFWVRFFESYTAPQLASDQYPNYTNQPWSWRMNCANGRPISHPT</sequence>
<evidence type="ECO:0000256" key="4">
    <source>
        <dbReference type="ARBA" id="ARBA00023163"/>
    </source>
</evidence>
<evidence type="ECO:0000313" key="9">
    <source>
        <dbReference type="Proteomes" id="UP000616885"/>
    </source>
</evidence>
<comment type="subcellular location">
    <subcellularLocation>
        <location evidence="1">Nucleus</location>
    </subcellularLocation>
</comment>
<keyword evidence="2" id="KW-0805">Transcription regulation</keyword>
<evidence type="ECO:0000256" key="1">
    <source>
        <dbReference type="ARBA" id="ARBA00004123"/>
    </source>
</evidence>
<evidence type="ECO:0000313" key="8">
    <source>
        <dbReference type="EMBL" id="KAF9755670.1"/>
    </source>
</evidence>
<dbReference type="Pfam" id="PF04082">
    <property type="entry name" value="Fungal_trans"/>
    <property type="match status" value="1"/>
</dbReference>
<dbReference type="AlphaFoldDB" id="A0A8H7TQS0"/>
<organism evidence="8 9">
    <name type="scientific">Bionectria ochroleuca</name>
    <name type="common">Gliocladium roseum</name>
    <dbReference type="NCBI Taxonomy" id="29856"/>
    <lineage>
        <taxon>Eukaryota</taxon>
        <taxon>Fungi</taxon>
        <taxon>Dikarya</taxon>
        <taxon>Ascomycota</taxon>
        <taxon>Pezizomycotina</taxon>
        <taxon>Sordariomycetes</taxon>
        <taxon>Hypocreomycetidae</taxon>
        <taxon>Hypocreales</taxon>
        <taxon>Bionectriaceae</taxon>
        <taxon>Clonostachys</taxon>
    </lineage>
</organism>
<dbReference type="EMBL" id="JADCTT010000003">
    <property type="protein sequence ID" value="KAF9755670.1"/>
    <property type="molecule type" value="Genomic_DNA"/>
</dbReference>
<proteinExistence type="predicted"/>
<keyword evidence="4" id="KW-0804">Transcription</keyword>
<dbReference type="SMART" id="SM00906">
    <property type="entry name" value="Fungal_trans"/>
    <property type="match status" value="1"/>
</dbReference>
<dbReference type="GO" id="GO:0045944">
    <property type="term" value="P:positive regulation of transcription by RNA polymerase II"/>
    <property type="evidence" value="ECO:0007669"/>
    <property type="project" value="TreeGrafter"/>
</dbReference>
<dbReference type="PANTHER" id="PTHR47540">
    <property type="entry name" value="THIAMINE REPRESSIBLE GENES REGULATORY PROTEIN THI5"/>
    <property type="match status" value="1"/>
</dbReference>
<name>A0A8H7TQS0_BIOOC</name>
<dbReference type="GO" id="GO:0043565">
    <property type="term" value="F:sequence-specific DNA binding"/>
    <property type="evidence" value="ECO:0007669"/>
    <property type="project" value="TreeGrafter"/>
</dbReference>
<dbReference type="GO" id="GO:0008270">
    <property type="term" value="F:zinc ion binding"/>
    <property type="evidence" value="ECO:0007669"/>
    <property type="project" value="InterPro"/>
</dbReference>
<evidence type="ECO:0000256" key="5">
    <source>
        <dbReference type="ARBA" id="ARBA00023242"/>
    </source>
</evidence>
<feature type="domain" description="Xylanolytic transcriptional activator regulatory" evidence="7">
    <location>
        <begin position="295"/>
        <end position="368"/>
    </location>
</feature>
<evidence type="ECO:0000256" key="3">
    <source>
        <dbReference type="ARBA" id="ARBA00023125"/>
    </source>
</evidence>
<dbReference type="GO" id="GO:0006351">
    <property type="term" value="P:DNA-templated transcription"/>
    <property type="evidence" value="ECO:0007669"/>
    <property type="project" value="InterPro"/>
</dbReference>
<comment type="caution">
    <text evidence="8">The sequence shown here is derived from an EMBL/GenBank/DDBJ whole genome shotgun (WGS) entry which is preliminary data.</text>
</comment>
<dbReference type="InterPro" id="IPR007219">
    <property type="entry name" value="XnlR_reg_dom"/>
</dbReference>
<evidence type="ECO:0000259" key="7">
    <source>
        <dbReference type="SMART" id="SM00906"/>
    </source>
</evidence>
<gene>
    <name evidence="8" type="ORF">IM811_011111</name>
</gene>
<feature type="region of interest" description="Disordered" evidence="6">
    <location>
        <begin position="18"/>
        <end position="43"/>
    </location>
</feature>
<protein>
    <recommendedName>
        <fullName evidence="7">Xylanolytic transcriptional activator regulatory domain-containing protein</fullName>
    </recommendedName>
</protein>
<dbReference type="InterPro" id="IPR051711">
    <property type="entry name" value="Stress_Response_Reg"/>
</dbReference>
<reference evidence="8" key="1">
    <citation type="submission" date="2020-10" db="EMBL/GenBank/DDBJ databases">
        <title>High-Quality Genome Resource of Clonostachys rosea strain S41 by Oxford Nanopore Long-Read Sequencing.</title>
        <authorList>
            <person name="Wang H."/>
        </authorList>
    </citation>
    <scope>NUCLEOTIDE SEQUENCE</scope>
    <source>
        <strain evidence="8">S41</strain>
    </source>
</reference>
<dbReference type="Proteomes" id="UP000616885">
    <property type="component" value="Unassembled WGS sequence"/>
</dbReference>
<dbReference type="PANTHER" id="PTHR47540:SF2">
    <property type="entry name" value="ZN(II)2CYS6 TRANSCRIPTION FACTOR (EUROFUNG)"/>
    <property type="match status" value="1"/>
</dbReference>
<keyword evidence="3" id="KW-0238">DNA-binding</keyword>
<dbReference type="CDD" id="cd12148">
    <property type="entry name" value="fungal_TF_MHR"/>
    <property type="match status" value="1"/>
</dbReference>
<feature type="region of interest" description="Disordered" evidence="6">
    <location>
        <begin position="69"/>
        <end position="117"/>
    </location>
</feature>
<dbReference type="GO" id="GO:0005634">
    <property type="term" value="C:nucleus"/>
    <property type="evidence" value="ECO:0007669"/>
    <property type="project" value="UniProtKB-SubCell"/>
</dbReference>
<feature type="compositionally biased region" description="Polar residues" evidence="6">
    <location>
        <begin position="94"/>
        <end position="107"/>
    </location>
</feature>
<keyword evidence="5" id="KW-0539">Nucleus</keyword>
<accession>A0A8H7TQS0</accession>